<evidence type="ECO:0008006" key="4">
    <source>
        <dbReference type="Google" id="ProtNLM"/>
    </source>
</evidence>
<comment type="caution">
    <text evidence="2">The sequence shown here is derived from an EMBL/GenBank/DDBJ whole genome shotgun (WGS) entry which is preliminary data.</text>
</comment>
<feature type="chain" id="PRO_5045144236" description="Lipoprotein" evidence="1">
    <location>
        <begin position="20"/>
        <end position="163"/>
    </location>
</feature>
<dbReference type="EMBL" id="JBHUOZ010000001">
    <property type="protein sequence ID" value="MFD2918799.1"/>
    <property type="molecule type" value="Genomic_DNA"/>
</dbReference>
<evidence type="ECO:0000256" key="1">
    <source>
        <dbReference type="SAM" id="SignalP"/>
    </source>
</evidence>
<organism evidence="2 3">
    <name type="scientific">Terrimonas rubra</name>
    <dbReference type="NCBI Taxonomy" id="1035890"/>
    <lineage>
        <taxon>Bacteria</taxon>
        <taxon>Pseudomonadati</taxon>
        <taxon>Bacteroidota</taxon>
        <taxon>Chitinophagia</taxon>
        <taxon>Chitinophagales</taxon>
        <taxon>Chitinophagaceae</taxon>
        <taxon>Terrimonas</taxon>
    </lineage>
</organism>
<keyword evidence="1" id="KW-0732">Signal</keyword>
<gene>
    <name evidence="2" type="ORF">ACFS6H_03690</name>
</gene>
<dbReference type="RefSeq" id="WP_386095341.1">
    <property type="nucleotide sequence ID" value="NZ_JBHUOZ010000001.1"/>
</dbReference>
<sequence length="163" mass="18711">MKKLLPLAFCFFAIVSCNNEQPAAPAENITTVNYDWLPGEWVRTNDTDGKQTFENWVKQNDTTYLAHGFTMKGADTVWQEFATLSPVNNQWYLRVKMGKTDSSSTDFKVIEQGENFFNCENQQNDFPKLIKYKKSGQQLLAEISADTMKVNFVFEKKGNQVVK</sequence>
<evidence type="ECO:0000313" key="2">
    <source>
        <dbReference type="EMBL" id="MFD2918799.1"/>
    </source>
</evidence>
<keyword evidence="3" id="KW-1185">Reference proteome</keyword>
<reference evidence="3" key="1">
    <citation type="journal article" date="2019" name="Int. J. Syst. Evol. Microbiol.">
        <title>The Global Catalogue of Microorganisms (GCM) 10K type strain sequencing project: providing services to taxonomists for standard genome sequencing and annotation.</title>
        <authorList>
            <consortium name="The Broad Institute Genomics Platform"/>
            <consortium name="The Broad Institute Genome Sequencing Center for Infectious Disease"/>
            <person name="Wu L."/>
            <person name="Ma J."/>
        </authorList>
    </citation>
    <scope>NUCLEOTIDE SEQUENCE [LARGE SCALE GENOMIC DNA]</scope>
    <source>
        <strain evidence="3">KCTC 23299</strain>
    </source>
</reference>
<protein>
    <recommendedName>
        <fullName evidence="4">Lipoprotein</fullName>
    </recommendedName>
</protein>
<name>A0ABW6A0I6_9BACT</name>
<dbReference type="PROSITE" id="PS51257">
    <property type="entry name" value="PROKAR_LIPOPROTEIN"/>
    <property type="match status" value="1"/>
</dbReference>
<accession>A0ABW6A0I6</accession>
<feature type="signal peptide" evidence="1">
    <location>
        <begin position="1"/>
        <end position="19"/>
    </location>
</feature>
<dbReference type="Proteomes" id="UP001597511">
    <property type="component" value="Unassembled WGS sequence"/>
</dbReference>
<evidence type="ECO:0000313" key="3">
    <source>
        <dbReference type="Proteomes" id="UP001597511"/>
    </source>
</evidence>
<proteinExistence type="predicted"/>